<evidence type="ECO:0000313" key="2">
    <source>
        <dbReference type="EMBL" id="SCM56972.1"/>
    </source>
</evidence>
<dbReference type="GO" id="GO:0006046">
    <property type="term" value="P:N-acetylglucosamine catabolic process"/>
    <property type="evidence" value="ECO:0007669"/>
    <property type="project" value="TreeGrafter"/>
</dbReference>
<dbReference type="SUPFAM" id="SSF100950">
    <property type="entry name" value="NagB/RpiA/CoA transferase-like"/>
    <property type="match status" value="1"/>
</dbReference>
<proteinExistence type="predicted"/>
<accession>A0A1G4G699</accession>
<evidence type="ECO:0000259" key="1">
    <source>
        <dbReference type="Pfam" id="PF01182"/>
    </source>
</evidence>
<dbReference type="EC" id="3.5.99.6" evidence="2"/>
<dbReference type="GO" id="GO:0005975">
    <property type="term" value="P:carbohydrate metabolic process"/>
    <property type="evidence" value="ECO:0007669"/>
    <property type="project" value="InterPro"/>
</dbReference>
<dbReference type="GO" id="GO:0019262">
    <property type="term" value="P:N-acetylneuraminate catabolic process"/>
    <property type="evidence" value="ECO:0007669"/>
    <property type="project" value="TreeGrafter"/>
</dbReference>
<reference evidence="2 3" key="1">
    <citation type="submission" date="2016-08" db="EMBL/GenBank/DDBJ databases">
        <authorList>
            <person name="Seilhamer J.J."/>
        </authorList>
    </citation>
    <scope>NUCLEOTIDE SEQUENCE [LARGE SCALE GENOMIC DNA]</scope>
    <source>
        <strain evidence="2">ING2-E5A</strain>
    </source>
</reference>
<sequence length="270" mass="30180">MSYTETDAGVIAFTREMLEVKIFRIREEMGRKAALDVSVTIRKLLGEKDEINVIFAAAPSQSDFLKELRADPLIPWERINAFHMDEYIGLEADAPQGFGNFLRERIFGKVQFKSVHYINGLAEDISAECKRYAALLEQYPTDIVCLGIGENGHIAFNDPPVADFDDPEMVKVVELELACRQQQVNENLFTGLDKVPTHAITVTIPALLKADRLFCMVPAKNKAKAVYRTLNGEIGEECPASILRRKKGVVLYLDRESSSLLDMGNPAAVE</sequence>
<dbReference type="PANTHER" id="PTHR11280">
    <property type="entry name" value="GLUCOSAMINE-6-PHOSPHATE ISOMERASE"/>
    <property type="match status" value="1"/>
</dbReference>
<name>A0A1G4G699_9BACT</name>
<dbReference type="GO" id="GO:0006043">
    <property type="term" value="P:glucosamine catabolic process"/>
    <property type="evidence" value="ECO:0007669"/>
    <property type="project" value="TreeGrafter"/>
</dbReference>
<dbReference type="KEGG" id="pmuc:ING2E5A_1128"/>
<dbReference type="GO" id="GO:0004342">
    <property type="term" value="F:glucosamine-6-phosphate deaminase activity"/>
    <property type="evidence" value="ECO:0007669"/>
    <property type="project" value="UniProtKB-EC"/>
</dbReference>
<dbReference type="STRING" id="1642646.ING2E5A_1128"/>
<dbReference type="InterPro" id="IPR006148">
    <property type="entry name" value="Glc/Gal-6P_isomerase"/>
</dbReference>
<protein>
    <submittedName>
        <fullName evidence="2">Glucosamine-6-phosphate deaminase</fullName>
        <ecNumber evidence="2">3.5.99.6</ecNumber>
    </submittedName>
</protein>
<keyword evidence="2" id="KW-0378">Hydrolase</keyword>
<organism evidence="2 3">
    <name type="scientific">Petrimonas mucosa</name>
    <dbReference type="NCBI Taxonomy" id="1642646"/>
    <lineage>
        <taxon>Bacteria</taxon>
        <taxon>Pseudomonadati</taxon>
        <taxon>Bacteroidota</taxon>
        <taxon>Bacteroidia</taxon>
        <taxon>Bacteroidales</taxon>
        <taxon>Dysgonomonadaceae</taxon>
        <taxon>Petrimonas</taxon>
    </lineage>
</organism>
<dbReference type="GO" id="GO:0005737">
    <property type="term" value="C:cytoplasm"/>
    <property type="evidence" value="ECO:0007669"/>
    <property type="project" value="TreeGrafter"/>
</dbReference>
<dbReference type="PANTHER" id="PTHR11280:SF6">
    <property type="entry name" value="GLUCOSAMINE-6-PHOSPHATE ISOMERASE NAGB"/>
    <property type="match status" value="1"/>
</dbReference>
<dbReference type="Proteomes" id="UP000178485">
    <property type="component" value="Chromosome i"/>
</dbReference>
<dbReference type="GO" id="GO:0042802">
    <property type="term" value="F:identical protein binding"/>
    <property type="evidence" value="ECO:0007669"/>
    <property type="project" value="TreeGrafter"/>
</dbReference>
<dbReference type="InterPro" id="IPR037171">
    <property type="entry name" value="NagB/RpiA_transferase-like"/>
</dbReference>
<dbReference type="Pfam" id="PF01182">
    <property type="entry name" value="Glucosamine_iso"/>
    <property type="match status" value="1"/>
</dbReference>
<dbReference type="EMBL" id="LT608328">
    <property type="protein sequence ID" value="SCM56972.1"/>
    <property type="molecule type" value="Genomic_DNA"/>
</dbReference>
<dbReference type="InterPro" id="IPR004547">
    <property type="entry name" value="Glucosamine6P_isomerase"/>
</dbReference>
<dbReference type="RefSeq" id="WP_071136527.1">
    <property type="nucleotide sequence ID" value="NZ_LT608328.1"/>
</dbReference>
<dbReference type="CDD" id="cd01399">
    <property type="entry name" value="GlcN6P_deaminase"/>
    <property type="match status" value="1"/>
</dbReference>
<feature type="domain" description="Glucosamine/galactosamine-6-phosphate isomerase" evidence="1">
    <location>
        <begin position="27"/>
        <end position="249"/>
    </location>
</feature>
<keyword evidence="3" id="KW-1185">Reference proteome</keyword>
<evidence type="ECO:0000313" key="3">
    <source>
        <dbReference type="Proteomes" id="UP000178485"/>
    </source>
</evidence>
<dbReference type="Gene3D" id="3.40.50.1360">
    <property type="match status" value="1"/>
</dbReference>
<gene>
    <name evidence="2" type="primary">nagB 1</name>
    <name evidence="2" type="ORF">ING2E5A_1128</name>
</gene>
<dbReference type="AlphaFoldDB" id="A0A1G4G699"/>